<dbReference type="Pfam" id="PF04893">
    <property type="entry name" value="Yip1"/>
    <property type="match status" value="1"/>
</dbReference>
<evidence type="ECO:0000256" key="6">
    <source>
        <dbReference type="ARBA" id="ARBA00022692"/>
    </source>
</evidence>
<comment type="similarity">
    <text evidence="2">Belongs to the YIP1 family.</text>
</comment>
<protein>
    <recommendedName>
        <fullName evidence="3">N(6)-L-threonylcarbamoyladenine synthase</fullName>
        <ecNumber evidence="3">2.3.1.234</ecNumber>
    </recommendedName>
    <alternativeName>
        <fullName evidence="12">N6-L-threonylcarbamoyladenine synthase</fullName>
    </alternativeName>
</protein>
<comment type="subcellular location">
    <subcellularLocation>
        <location evidence="14">Cytoplasm</location>
    </subcellularLocation>
    <subcellularLocation>
        <location evidence="14">Nucleus</location>
    </subcellularLocation>
    <subcellularLocation>
        <location evidence="1">Membrane</location>
        <topology evidence="1">Multi-pass membrane protein</topology>
    </subcellularLocation>
</comment>
<feature type="binding site" evidence="14">
    <location>
        <position position="739"/>
    </location>
    <ligand>
        <name>substrate</name>
    </ligand>
</feature>
<dbReference type="InterPro" id="IPR034680">
    <property type="entry name" value="Kae1_archaea_euk"/>
</dbReference>
<accession>A0A182N996</accession>
<keyword evidence="14" id="KW-0539">Nucleus</keyword>
<dbReference type="InterPro" id="IPR017861">
    <property type="entry name" value="KAE1/TsaD"/>
</dbReference>
<dbReference type="InterPro" id="IPR017860">
    <property type="entry name" value="Peptidase_M22_CS"/>
</dbReference>
<evidence type="ECO:0000313" key="19">
    <source>
        <dbReference type="Proteomes" id="UP000075884"/>
    </source>
</evidence>
<dbReference type="Gene3D" id="3.30.420.40">
    <property type="match status" value="2"/>
</dbReference>
<dbReference type="InterPro" id="IPR000905">
    <property type="entry name" value="Gcp-like_dom"/>
</dbReference>
<feature type="binding site" evidence="14">
    <location>
        <position position="692"/>
    </location>
    <ligand>
        <name>a divalent metal cation</name>
        <dbReference type="ChEBI" id="CHEBI:60240"/>
    </ligand>
</feature>
<dbReference type="HAMAP" id="MF_01446">
    <property type="entry name" value="Kae1"/>
    <property type="match status" value="1"/>
</dbReference>
<dbReference type="GO" id="GO:0046872">
    <property type="term" value="F:metal ion binding"/>
    <property type="evidence" value="ECO:0007669"/>
    <property type="project" value="UniProtKB-KW"/>
</dbReference>
<dbReference type="Proteomes" id="UP000075884">
    <property type="component" value="Unassembled WGS sequence"/>
</dbReference>
<keyword evidence="4 14" id="KW-0963">Cytoplasm</keyword>
<feature type="binding site" evidence="14">
    <location>
        <position position="865"/>
    </location>
    <ligand>
        <name>a divalent metal cation</name>
        <dbReference type="ChEBI" id="CHEBI:60240"/>
    </ligand>
</feature>
<dbReference type="VEuPathDB" id="VectorBase:ADIR004220"/>
<feature type="binding site" evidence="14">
    <location>
        <position position="743"/>
    </location>
    <ligand>
        <name>substrate</name>
    </ligand>
</feature>
<name>A0A182N996_9DIPT</name>
<evidence type="ECO:0000256" key="7">
    <source>
        <dbReference type="ARBA" id="ARBA00022694"/>
    </source>
</evidence>
<feature type="domain" description="Yip1" evidence="17">
    <location>
        <begin position="412"/>
        <end position="554"/>
    </location>
</feature>
<evidence type="ECO:0000256" key="3">
    <source>
        <dbReference type="ARBA" id="ARBA00012156"/>
    </source>
</evidence>
<feature type="domain" description="Gcp-like" evidence="16">
    <location>
        <begin position="586"/>
        <end position="871"/>
    </location>
</feature>
<dbReference type="InterPro" id="IPR043129">
    <property type="entry name" value="ATPase_NBD"/>
</dbReference>
<dbReference type="Pfam" id="PF00814">
    <property type="entry name" value="TsaD"/>
    <property type="match status" value="1"/>
</dbReference>
<dbReference type="SUPFAM" id="SSF53067">
    <property type="entry name" value="Actin-like ATPase domain"/>
    <property type="match status" value="1"/>
</dbReference>
<keyword evidence="8 14" id="KW-0479">Metal-binding</keyword>
<dbReference type="InterPro" id="IPR006977">
    <property type="entry name" value="Yip1_dom"/>
</dbReference>
<evidence type="ECO:0000256" key="12">
    <source>
        <dbReference type="ARBA" id="ARBA00030439"/>
    </source>
</evidence>
<dbReference type="EC" id="2.3.1.234" evidence="3"/>
<dbReference type="PANTHER" id="PTHR11735:SF14">
    <property type="entry name" value="TRNA N6-ADENOSINE THREONYLCARBAMOYLTRANSFERASE"/>
    <property type="match status" value="1"/>
</dbReference>
<evidence type="ECO:0000259" key="16">
    <source>
        <dbReference type="Pfam" id="PF00814"/>
    </source>
</evidence>
<dbReference type="NCBIfam" id="TIGR00329">
    <property type="entry name" value="gcp_kae1"/>
    <property type="match status" value="1"/>
</dbReference>
<feature type="transmembrane region" description="Helical" evidence="15">
    <location>
        <begin position="418"/>
        <end position="436"/>
    </location>
</feature>
<sequence>MVISTEHERNGIADFFTQVDPEVRKVTLAIGNIISKNSIKEITLEKSLNVMMEHCRDAGTLLAKNIVKTEYLFKYLQSYNINLPSDSSKATLIEQCLLLWRRKYGSTSYVPSSSTDLPGPSSSSATYAFPSTSADSSCSSGTTLQNHIDNYNALAASSNGVFFSENTNGPGEPDAESEPPGLEQYPVNLLALDYTVWFFLKWNRNSLDESAFWLDANCTVMLEISETQQGTEQVCGPQDIINLILSLKFQYNFQLVPNIMFDGCQGRLMDSGVLALSCGVVYNNQPGPDNRFVCLGEFETLIGLRRDPSENNNWKIRMLKLYIRYKKVDNLPALANSKMLNNCLMIPLTMDIVPLDEDEATPQGDKPAKTVSIFSFEYYQKFFDVDTMIVVDRIATSMIPKRASANYLKLNIATNPDMYGPVWIVLTLIFTIAISGNMASYLQNAGDHHWRYNFHLVSYSATAIMLYTIMVPCALWGFLKWSVHANELDLEEEESLTPNLLSLICIYGYSLAIYIPVSVLWTVQVSLFQWLLVITGAFLSGFALLTILMPAVKKSRRYKIIPMVIAIGFEGSANKIGVGIVRDGEVLANERETYITPPGEGFLPKETAQHHRSRVLDILKRALDVSGLSPQEIDVVCYTKGPGMAPPLLAVAIVARTIAQIWNKPLLGVNHCIGHIEMGRLITKAANPTVLYVSGGNTQIISYAWKRYRIFGETIDIAIGNCLDRFARIIHLSNDPSPGYNIEQMAKKGKNYVPLPYSVKGMDMSFSGILSFLEQKARPKGKQNKGKAAAEQEKWSDEDLCFSLQETLFAMLVETTERAMAHTGSTEVLIVGGVGCNVRLQEMMGIMCEERGAKLFATDERFCIDNGVMIAHAGWEMFRSGTRMAWNDATITQRFRTDEVEVTWRDD</sequence>
<dbReference type="CDD" id="cd24132">
    <property type="entry name" value="ASKHA_NBD_OSGEP_like_euk"/>
    <property type="match status" value="1"/>
</dbReference>
<dbReference type="GO" id="GO:0016020">
    <property type="term" value="C:membrane"/>
    <property type="evidence" value="ECO:0007669"/>
    <property type="project" value="UniProtKB-SubCell"/>
</dbReference>
<dbReference type="PANTHER" id="PTHR11735">
    <property type="entry name" value="TRNA N6-ADENOSINE THREONYLCARBAMOYLTRANSFERASE"/>
    <property type="match status" value="1"/>
</dbReference>
<evidence type="ECO:0000256" key="13">
    <source>
        <dbReference type="ARBA" id="ARBA00048117"/>
    </source>
</evidence>
<comment type="similarity">
    <text evidence="14">Belongs to the KAE1 / TsaD family.</text>
</comment>
<dbReference type="Pfam" id="PF15008">
    <property type="entry name" value="DUF4518"/>
    <property type="match status" value="1"/>
</dbReference>
<dbReference type="PROSITE" id="PS01016">
    <property type="entry name" value="GLYCOPROTEASE"/>
    <property type="match status" value="1"/>
</dbReference>
<evidence type="ECO:0000256" key="5">
    <source>
        <dbReference type="ARBA" id="ARBA00022679"/>
    </source>
</evidence>
<evidence type="ECO:0000256" key="15">
    <source>
        <dbReference type="SAM" id="Phobius"/>
    </source>
</evidence>
<keyword evidence="5 14" id="KW-0808">Transferase</keyword>
<dbReference type="NCBIfam" id="TIGR03722">
    <property type="entry name" value="arch_KAE1"/>
    <property type="match status" value="1"/>
</dbReference>
<dbReference type="GO" id="GO:0005737">
    <property type="term" value="C:cytoplasm"/>
    <property type="evidence" value="ECO:0007669"/>
    <property type="project" value="UniProtKB-SubCell"/>
</dbReference>
<reference evidence="18" key="2">
    <citation type="submission" date="2020-05" db="UniProtKB">
        <authorList>
            <consortium name="EnsemblMetazoa"/>
        </authorList>
    </citation>
    <scope>IDENTIFICATION</scope>
    <source>
        <strain evidence="18">WRAIR2</strain>
    </source>
</reference>
<keyword evidence="10 15" id="KW-0472">Membrane</keyword>
<evidence type="ECO:0000256" key="14">
    <source>
        <dbReference type="HAMAP-Rule" id="MF_03180"/>
    </source>
</evidence>
<dbReference type="GO" id="GO:0061711">
    <property type="term" value="F:tRNA N(6)-L-threonylcarbamoyladenine synthase activity"/>
    <property type="evidence" value="ECO:0007669"/>
    <property type="project" value="UniProtKB-EC"/>
</dbReference>
<keyword evidence="6 15" id="KW-0812">Transmembrane</keyword>
<feature type="binding site" evidence="14">
    <location>
        <begin position="692"/>
        <end position="696"/>
    </location>
    <ligand>
        <name>substrate</name>
    </ligand>
</feature>
<feature type="binding site" evidence="14">
    <location>
        <position position="837"/>
    </location>
    <ligand>
        <name>substrate</name>
    </ligand>
</feature>
<dbReference type="STRING" id="7168.A0A182N996"/>
<evidence type="ECO:0000256" key="4">
    <source>
        <dbReference type="ARBA" id="ARBA00022490"/>
    </source>
</evidence>
<keyword evidence="11 14" id="KW-0012">Acyltransferase</keyword>
<dbReference type="FunFam" id="3.30.420.40:FF:000141">
    <property type="entry name" value="Probable tRNA N6-adenosine threonylcarbamoyltransferase"/>
    <property type="match status" value="1"/>
</dbReference>
<evidence type="ECO:0000259" key="17">
    <source>
        <dbReference type="Pfam" id="PF04893"/>
    </source>
</evidence>
<dbReference type="AlphaFoldDB" id="A0A182N996"/>
<comment type="catalytic activity">
    <reaction evidence="13 14">
        <text>L-threonylcarbamoyladenylate + adenosine(37) in tRNA = N(6)-L-threonylcarbamoyladenosine(37) in tRNA + AMP + H(+)</text>
        <dbReference type="Rhea" id="RHEA:37059"/>
        <dbReference type="Rhea" id="RHEA-COMP:10162"/>
        <dbReference type="Rhea" id="RHEA-COMP:10163"/>
        <dbReference type="ChEBI" id="CHEBI:15378"/>
        <dbReference type="ChEBI" id="CHEBI:73682"/>
        <dbReference type="ChEBI" id="CHEBI:74411"/>
        <dbReference type="ChEBI" id="CHEBI:74418"/>
        <dbReference type="ChEBI" id="CHEBI:456215"/>
        <dbReference type="EC" id="2.3.1.234"/>
    </reaction>
</comment>
<evidence type="ECO:0000313" key="18">
    <source>
        <dbReference type="EnsemblMetazoa" id="ADIR004220-PA"/>
    </source>
</evidence>
<comment type="cofactor">
    <cofactor evidence="14">
        <name>a divalent metal cation</name>
        <dbReference type="ChEBI" id="CHEBI:60240"/>
    </cofactor>
    <text evidence="14">Binds 1 divalent metal cation per subunit.</text>
</comment>
<feature type="binding site" evidence="14">
    <location>
        <position position="675"/>
    </location>
    <ligand>
        <name>a divalent metal cation</name>
        <dbReference type="ChEBI" id="CHEBI:60240"/>
    </ligand>
</feature>
<evidence type="ECO:0000256" key="10">
    <source>
        <dbReference type="ARBA" id="ARBA00023136"/>
    </source>
</evidence>
<keyword evidence="19" id="KW-1185">Reference proteome</keyword>
<proteinExistence type="inferred from homology"/>
<evidence type="ECO:0000256" key="9">
    <source>
        <dbReference type="ARBA" id="ARBA00022989"/>
    </source>
</evidence>
<keyword evidence="9 15" id="KW-1133">Transmembrane helix</keyword>
<dbReference type="PRINTS" id="PR00789">
    <property type="entry name" value="OSIALOPTASE"/>
</dbReference>
<dbReference type="GO" id="GO:0000408">
    <property type="term" value="C:EKC/KEOPS complex"/>
    <property type="evidence" value="ECO:0007669"/>
    <property type="project" value="InterPro"/>
</dbReference>
<evidence type="ECO:0000256" key="1">
    <source>
        <dbReference type="ARBA" id="ARBA00004141"/>
    </source>
</evidence>
<feature type="binding site" evidence="14">
    <location>
        <position position="671"/>
    </location>
    <ligand>
        <name>a divalent metal cation</name>
        <dbReference type="ChEBI" id="CHEBI:60240"/>
    </ligand>
</feature>
<dbReference type="InterPro" id="IPR026698">
    <property type="entry name" value="UPF_C3orf38"/>
</dbReference>
<organism evidence="18 19">
    <name type="scientific">Anopheles dirus</name>
    <dbReference type="NCBI Taxonomy" id="7168"/>
    <lineage>
        <taxon>Eukaryota</taxon>
        <taxon>Metazoa</taxon>
        <taxon>Ecdysozoa</taxon>
        <taxon>Arthropoda</taxon>
        <taxon>Hexapoda</taxon>
        <taxon>Insecta</taxon>
        <taxon>Pterygota</taxon>
        <taxon>Neoptera</taxon>
        <taxon>Endopterygota</taxon>
        <taxon>Diptera</taxon>
        <taxon>Nematocera</taxon>
        <taxon>Culicoidea</taxon>
        <taxon>Culicidae</taxon>
        <taxon>Anophelinae</taxon>
        <taxon>Anopheles</taxon>
    </lineage>
</organism>
<feature type="transmembrane region" description="Helical" evidence="15">
    <location>
        <begin position="527"/>
        <end position="549"/>
    </location>
</feature>
<evidence type="ECO:0000256" key="8">
    <source>
        <dbReference type="ARBA" id="ARBA00022723"/>
    </source>
</evidence>
<dbReference type="GO" id="GO:0002949">
    <property type="term" value="P:tRNA threonylcarbamoyladenosine modification"/>
    <property type="evidence" value="ECO:0007669"/>
    <property type="project" value="UniProtKB-UniRule"/>
</dbReference>
<feature type="binding site" evidence="14">
    <location>
        <position position="724"/>
    </location>
    <ligand>
        <name>substrate</name>
    </ligand>
</feature>
<feature type="transmembrane region" description="Helical" evidence="15">
    <location>
        <begin position="456"/>
        <end position="479"/>
    </location>
</feature>
<keyword evidence="7 14" id="KW-0819">tRNA processing</keyword>
<evidence type="ECO:0000256" key="2">
    <source>
        <dbReference type="ARBA" id="ARBA00010596"/>
    </source>
</evidence>
<evidence type="ECO:0000256" key="11">
    <source>
        <dbReference type="ARBA" id="ARBA00023315"/>
    </source>
</evidence>
<reference evidence="19" key="1">
    <citation type="submission" date="2013-03" db="EMBL/GenBank/DDBJ databases">
        <title>The Genome Sequence of Anopheles dirus WRAIR2.</title>
        <authorList>
            <consortium name="The Broad Institute Genomics Platform"/>
            <person name="Neafsey D.E."/>
            <person name="Walton C."/>
            <person name="Walker B."/>
            <person name="Young S.K."/>
            <person name="Zeng Q."/>
            <person name="Gargeya S."/>
            <person name="Fitzgerald M."/>
            <person name="Haas B."/>
            <person name="Abouelleil A."/>
            <person name="Allen A.W."/>
            <person name="Alvarado L."/>
            <person name="Arachchi H.M."/>
            <person name="Berlin A.M."/>
            <person name="Chapman S.B."/>
            <person name="Gainer-Dewar J."/>
            <person name="Goldberg J."/>
            <person name="Griggs A."/>
            <person name="Gujja S."/>
            <person name="Hansen M."/>
            <person name="Howarth C."/>
            <person name="Imamovic A."/>
            <person name="Ireland A."/>
            <person name="Larimer J."/>
            <person name="McCowan C."/>
            <person name="Murphy C."/>
            <person name="Pearson M."/>
            <person name="Poon T.W."/>
            <person name="Priest M."/>
            <person name="Roberts A."/>
            <person name="Saif S."/>
            <person name="Shea T."/>
            <person name="Sisk P."/>
            <person name="Sykes S."/>
            <person name="Wortman J."/>
            <person name="Nusbaum C."/>
            <person name="Birren B."/>
        </authorList>
    </citation>
    <scope>NUCLEOTIDE SEQUENCE [LARGE SCALE GENOMIC DNA]</scope>
    <source>
        <strain evidence="19">WRAIR2</strain>
    </source>
</reference>
<feature type="transmembrane region" description="Helical" evidence="15">
    <location>
        <begin position="500"/>
        <end position="521"/>
    </location>
</feature>
<dbReference type="EnsemblMetazoa" id="ADIR004220-RA">
    <property type="protein sequence ID" value="ADIR004220-PA"/>
    <property type="gene ID" value="ADIR004220"/>
</dbReference>
<dbReference type="GO" id="GO:0005634">
    <property type="term" value="C:nucleus"/>
    <property type="evidence" value="ECO:0007669"/>
    <property type="project" value="UniProtKB-SubCell"/>
</dbReference>